<sequence>MTSREELESYLKSLLEVDRFKDYGPNGLQVEGKPEIRKLVSGVTASKALIEAAIAAGADALLVHHGLFWRGHDGRLTGWLKARVALLLEHGINLYAYHLPLDAHPEHGNNAQFGARLKLAVDGRFGEQELGFLGRPAQPLTAAALAALLQFRLNRAPLMVEGDGRPIQRVAWCTGGAQGYFEAAIAAGADAFLTGEISEPQAHLARETGVAFYAVGHHASERYGAPAVAAHAAQLFGLEHRFIEIDNPA</sequence>
<reference evidence="6 7" key="1">
    <citation type="submission" date="2019-02" db="EMBL/GenBank/DDBJ databases">
        <title>Genomic Encyclopedia of Type Strains, Phase IV (KMG-IV): sequencing the most valuable type-strain genomes for metagenomic binning, comparative biology and taxonomic classification.</title>
        <authorList>
            <person name="Goeker M."/>
        </authorList>
    </citation>
    <scope>NUCLEOTIDE SEQUENCE [LARGE SCALE GENOMIC DNA]</scope>
    <source>
        <strain evidence="6 7">DSM 19570</strain>
    </source>
</reference>
<protein>
    <recommendedName>
        <fullName evidence="3">GTP cyclohydrolase 1 type 2 homolog</fullName>
    </recommendedName>
</protein>
<dbReference type="InterPro" id="IPR002678">
    <property type="entry name" value="DUF34/NIF3"/>
</dbReference>
<dbReference type="PANTHER" id="PTHR13799">
    <property type="entry name" value="NGG1 INTERACTING FACTOR 3"/>
    <property type="match status" value="1"/>
</dbReference>
<evidence type="ECO:0000256" key="4">
    <source>
        <dbReference type="ARBA" id="ARBA00022723"/>
    </source>
</evidence>
<dbReference type="Pfam" id="PF01784">
    <property type="entry name" value="DUF34_NIF3"/>
    <property type="match status" value="1"/>
</dbReference>
<feature type="binding site" evidence="5">
    <location>
        <position position="102"/>
    </location>
    <ligand>
        <name>a divalent metal cation</name>
        <dbReference type="ChEBI" id="CHEBI:60240"/>
        <label>1</label>
    </ligand>
</feature>
<evidence type="ECO:0000256" key="5">
    <source>
        <dbReference type="PIRSR" id="PIRSR602678-1"/>
    </source>
</evidence>
<dbReference type="FunFam" id="3.40.1390.30:FF:000002">
    <property type="entry name" value="Nif3-like dinuclear metal center protein"/>
    <property type="match status" value="1"/>
</dbReference>
<accession>A0A4Q7VGJ7</accession>
<dbReference type="InterPro" id="IPR036069">
    <property type="entry name" value="DUF34/NIF3_sf"/>
</dbReference>
<dbReference type="NCBIfam" id="TIGR00486">
    <property type="entry name" value="YbgI_SA1388"/>
    <property type="match status" value="1"/>
</dbReference>
<dbReference type="SUPFAM" id="SSF102705">
    <property type="entry name" value="NIF3 (NGG1p interacting factor 3)-like"/>
    <property type="match status" value="1"/>
</dbReference>
<dbReference type="RefSeq" id="WP_130433350.1">
    <property type="nucleotide sequence ID" value="NZ_SHKP01000007.1"/>
</dbReference>
<dbReference type="AlphaFoldDB" id="A0A4Q7VGJ7"/>
<dbReference type="Proteomes" id="UP000293671">
    <property type="component" value="Unassembled WGS sequence"/>
</dbReference>
<dbReference type="EMBL" id="SHKP01000007">
    <property type="protein sequence ID" value="RZT95166.1"/>
    <property type="molecule type" value="Genomic_DNA"/>
</dbReference>
<dbReference type="GO" id="GO:0046872">
    <property type="term" value="F:metal ion binding"/>
    <property type="evidence" value="ECO:0007669"/>
    <property type="project" value="UniProtKB-KW"/>
</dbReference>
<keyword evidence="7" id="KW-1185">Reference proteome</keyword>
<dbReference type="OrthoDB" id="9800881at2"/>
<evidence type="ECO:0000313" key="6">
    <source>
        <dbReference type="EMBL" id="RZT95166.1"/>
    </source>
</evidence>
<feature type="binding site" evidence="5">
    <location>
        <position position="65"/>
    </location>
    <ligand>
        <name>a divalent metal cation</name>
        <dbReference type="ChEBI" id="CHEBI:60240"/>
        <label>1</label>
    </ligand>
</feature>
<dbReference type="GO" id="GO:0005737">
    <property type="term" value="C:cytoplasm"/>
    <property type="evidence" value="ECO:0007669"/>
    <property type="project" value="TreeGrafter"/>
</dbReference>
<comment type="caution">
    <text evidence="6">The sequence shown here is derived from an EMBL/GenBank/DDBJ whole genome shotgun (WGS) entry which is preliminary data.</text>
</comment>
<evidence type="ECO:0000256" key="2">
    <source>
        <dbReference type="ARBA" id="ARBA00011643"/>
    </source>
</evidence>
<comment type="similarity">
    <text evidence="1">Belongs to the GTP cyclohydrolase I type 2/NIF3 family.</text>
</comment>
<dbReference type="Gene3D" id="3.40.1390.30">
    <property type="entry name" value="NIF3 (NGG1p interacting factor 3)-like"/>
    <property type="match status" value="2"/>
</dbReference>
<feature type="binding site" evidence="5">
    <location>
        <position position="221"/>
    </location>
    <ligand>
        <name>a divalent metal cation</name>
        <dbReference type="ChEBI" id="CHEBI:60240"/>
        <label>1</label>
    </ligand>
</feature>
<gene>
    <name evidence="6" type="ORF">EV670_2915</name>
</gene>
<dbReference type="PANTHER" id="PTHR13799:SF14">
    <property type="entry name" value="GTP CYCLOHYDROLASE 1 TYPE 2 HOMOLOG"/>
    <property type="match status" value="1"/>
</dbReference>
<evidence type="ECO:0000313" key="7">
    <source>
        <dbReference type="Proteomes" id="UP000293671"/>
    </source>
</evidence>
<name>A0A4Q7VGJ7_9BURK</name>
<evidence type="ECO:0000256" key="1">
    <source>
        <dbReference type="ARBA" id="ARBA00006964"/>
    </source>
</evidence>
<organism evidence="6 7">
    <name type="scientific">Rivibacter subsaxonicus</name>
    <dbReference type="NCBI Taxonomy" id="457575"/>
    <lineage>
        <taxon>Bacteria</taxon>
        <taxon>Pseudomonadati</taxon>
        <taxon>Pseudomonadota</taxon>
        <taxon>Betaproteobacteria</taxon>
        <taxon>Burkholderiales</taxon>
        <taxon>Rivibacter</taxon>
    </lineage>
</organism>
<feature type="binding site" evidence="5">
    <location>
        <position position="217"/>
    </location>
    <ligand>
        <name>a divalent metal cation</name>
        <dbReference type="ChEBI" id="CHEBI:60240"/>
        <label>1</label>
    </ligand>
</feature>
<comment type="subunit">
    <text evidence="2">Homohexamer.</text>
</comment>
<evidence type="ECO:0000256" key="3">
    <source>
        <dbReference type="ARBA" id="ARBA00022112"/>
    </source>
</evidence>
<keyword evidence="4 5" id="KW-0479">Metal-binding</keyword>
<feature type="binding site" evidence="5">
    <location>
        <position position="64"/>
    </location>
    <ligand>
        <name>a divalent metal cation</name>
        <dbReference type="ChEBI" id="CHEBI:60240"/>
        <label>2</label>
    </ligand>
</feature>
<proteinExistence type="inferred from homology"/>